<dbReference type="InterPro" id="IPR016040">
    <property type="entry name" value="NAD(P)-bd_dom"/>
</dbReference>
<dbReference type="CDD" id="cd05269">
    <property type="entry name" value="TMR_SDR_a"/>
    <property type="match status" value="1"/>
</dbReference>
<evidence type="ECO:0000259" key="1">
    <source>
        <dbReference type="Pfam" id="PF13460"/>
    </source>
</evidence>
<protein>
    <submittedName>
        <fullName evidence="2">NAD(P)H-binding protein</fullName>
    </submittedName>
</protein>
<dbReference type="Proteomes" id="UP000464214">
    <property type="component" value="Chromosome"/>
</dbReference>
<proteinExistence type="predicted"/>
<dbReference type="Gene3D" id="3.40.50.720">
    <property type="entry name" value="NAD(P)-binding Rossmann-like Domain"/>
    <property type="match status" value="1"/>
</dbReference>
<dbReference type="SUPFAM" id="SSF51735">
    <property type="entry name" value="NAD(P)-binding Rossmann-fold domains"/>
    <property type="match status" value="1"/>
</dbReference>
<dbReference type="InterPro" id="IPR052718">
    <property type="entry name" value="NmrA-type_oxidoreductase"/>
</dbReference>
<evidence type="ECO:0000313" key="3">
    <source>
        <dbReference type="Proteomes" id="UP000464214"/>
    </source>
</evidence>
<reference evidence="2 3" key="1">
    <citation type="submission" date="2020-01" db="EMBL/GenBank/DDBJ databases">
        <authorList>
            <person name="Kim M."/>
        </authorList>
    </citation>
    <scope>NUCLEOTIDE SEQUENCE [LARGE SCALE GENOMIC DNA]</scope>
    <source>
        <strain evidence="2 3">BT10</strain>
    </source>
</reference>
<evidence type="ECO:0000313" key="2">
    <source>
        <dbReference type="EMBL" id="QHL89179.1"/>
    </source>
</evidence>
<name>A0A6P1P418_9BACT</name>
<dbReference type="PANTHER" id="PTHR47129">
    <property type="entry name" value="QUINONE OXIDOREDUCTASE 2"/>
    <property type="match status" value="1"/>
</dbReference>
<accession>A0A6P1P418</accession>
<feature type="domain" description="NAD(P)-binding" evidence="1">
    <location>
        <begin position="11"/>
        <end position="185"/>
    </location>
</feature>
<dbReference type="Pfam" id="PF13460">
    <property type="entry name" value="NAD_binding_10"/>
    <property type="match status" value="1"/>
</dbReference>
<dbReference type="Gene3D" id="3.90.25.10">
    <property type="entry name" value="UDP-galactose 4-epimerase, domain 1"/>
    <property type="match status" value="1"/>
</dbReference>
<dbReference type="PANTHER" id="PTHR47129:SF1">
    <property type="entry name" value="NMRA-LIKE DOMAIN-CONTAINING PROTEIN"/>
    <property type="match status" value="1"/>
</dbReference>
<dbReference type="EMBL" id="CP047897">
    <property type="protein sequence ID" value="QHL89179.1"/>
    <property type="molecule type" value="Genomic_DNA"/>
</dbReference>
<dbReference type="InterPro" id="IPR036291">
    <property type="entry name" value="NAD(P)-bd_dom_sf"/>
</dbReference>
<gene>
    <name evidence="2" type="ORF">GU926_17785</name>
</gene>
<dbReference type="KEGG" id="nib:GU926_17785"/>
<organism evidence="2 3">
    <name type="scientific">Nibribacter ruber</name>
    <dbReference type="NCBI Taxonomy" id="2698458"/>
    <lineage>
        <taxon>Bacteria</taxon>
        <taxon>Pseudomonadati</taxon>
        <taxon>Bacteroidota</taxon>
        <taxon>Cytophagia</taxon>
        <taxon>Cytophagales</taxon>
        <taxon>Hymenobacteraceae</taxon>
        <taxon>Nibribacter</taxon>
    </lineage>
</organism>
<sequence>MNTMKRIAITGATGHLGRLVIQQLKEKGTTDDIIGLVRSPQKAADLGIETREADYEKPDTLDRALQGIDTLLLISGSEVGKRAVQHQNVITAAKKAGVKWIVYTSLLHADTSTLSLAGEHRATEQLLKDSGIDYTLLRNGWYTENYTNSLGGALAGGAFIGSAGEGKISSAARADYAAAAVAVLTGNGHQGKVYELAGDSAYTLRDLAAEISRQTGKDIPYTNLPQEDYAAALGSFGLPEDLAQAIAGWDVSASQGDLYDDSHQLSKLIGRPTTPLSVTVADTLKTL</sequence>
<dbReference type="AlphaFoldDB" id="A0A6P1P418"/>
<keyword evidence="3" id="KW-1185">Reference proteome</keyword>